<evidence type="ECO:0000313" key="2">
    <source>
        <dbReference type="Proteomes" id="UP000034883"/>
    </source>
</evidence>
<reference evidence="1 2" key="1">
    <citation type="submission" date="2015-03" db="EMBL/GenBank/DDBJ databases">
        <title>Genome assembly of Sandaracinus amylolyticus DSM 53668.</title>
        <authorList>
            <person name="Sharma G."/>
            <person name="Subramanian S."/>
        </authorList>
    </citation>
    <scope>NUCLEOTIDE SEQUENCE [LARGE SCALE GENOMIC DNA]</scope>
    <source>
        <strain evidence="1 2">DSM 53668</strain>
    </source>
</reference>
<protein>
    <submittedName>
        <fullName evidence="1">Uncharacterized protein</fullName>
    </submittedName>
</protein>
<gene>
    <name evidence="1" type="ORF">DB32_006907</name>
</gene>
<evidence type="ECO:0000313" key="1">
    <source>
        <dbReference type="EMBL" id="AKF09758.1"/>
    </source>
</evidence>
<dbReference type="EMBL" id="CP011125">
    <property type="protein sequence ID" value="AKF09758.1"/>
    <property type="molecule type" value="Genomic_DNA"/>
</dbReference>
<sequence length="58" mass="6214">MAALAAAVRRAQSASTQHERLAALEALDETKMRLEDALARVREELALGVEPPSDALLS</sequence>
<accession>A0A0F6W841</accession>
<name>A0A0F6W841_9BACT</name>
<proteinExistence type="predicted"/>
<dbReference type="KEGG" id="samy:DB32_006907"/>
<dbReference type="Proteomes" id="UP000034883">
    <property type="component" value="Chromosome"/>
</dbReference>
<dbReference type="AlphaFoldDB" id="A0A0F6W841"/>
<organism evidence="1 2">
    <name type="scientific">Sandaracinus amylolyticus</name>
    <dbReference type="NCBI Taxonomy" id="927083"/>
    <lineage>
        <taxon>Bacteria</taxon>
        <taxon>Pseudomonadati</taxon>
        <taxon>Myxococcota</taxon>
        <taxon>Polyangia</taxon>
        <taxon>Polyangiales</taxon>
        <taxon>Sandaracinaceae</taxon>
        <taxon>Sandaracinus</taxon>
    </lineage>
</organism>
<keyword evidence="2" id="KW-1185">Reference proteome</keyword>